<evidence type="ECO:0000259" key="5">
    <source>
        <dbReference type="PROSITE" id="PS51634"/>
    </source>
</evidence>
<name>A0ABD1NW06_9LAMI</name>
<feature type="compositionally biased region" description="Polar residues" evidence="4">
    <location>
        <begin position="56"/>
        <end position="68"/>
    </location>
</feature>
<comment type="subcellular location">
    <subcellularLocation>
        <location evidence="1">Nucleus</location>
    </subcellularLocation>
</comment>
<sequence>MEQSEGEDFLPKGPQESEATPAAADFPVRKPARQLDFTGFGDGASSSVGLALPEVSQPQHIQTSSHLSQPLQQPQLVKPKNQPPMPPPLPQMPFVTMQQAPQPAAPSSHPSMRPTLYCECFASGVYCDGCNCVNCHNNIENDDARREAVEATLERNPQAFRPKIASSPQGARDCRQVVCQDLSLYCSLCKHVGHGENVESTLTHSLDKGRKEVVQPTGHGAMR</sequence>
<dbReference type="Proteomes" id="UP001604277">
    <property type="component" value="Unassembled WGS sequence"/>
</dbReference>
<feature type="region of interest" description="Disordered" evidence="4">
    <location>
        <begin position="1"/>
        <end position="87"/>
    </location>
</feature>
<gene>
    <name evidence="6" type="ORF">Fot_57774</name>
</gene>
<reference evidence="7" key="1">
    <citation type="submission" date="2024-07" db="EMBL/GenBank/DDBJ databases">
        <title>Two chromosome-level genome assemblies of Korean endemic species Abeliophyllum distichum and Forsythia ovata (Oleaceae).</title>
        <authorList>
            <person name="Jang H."/>
        </authorList>
    </citation>
    <scope>NUCLEOTIDE SEQUENCE [LARGE SCALE GENOMIC DNA]</scope>
</reference>
<dbReference type="SMART" id="SM01114">
    <property type="entry name" value="CXC"/>
    <property type="match status" value="1"/>
</dbReference>
<proteinExistence type="inferred from homology"/>
<dbReference type="PROSITE" id="PS51634">
    <property type="entry name" value="CRC"/>
    <property type="match status" value="1"/>
</dbReference>
<evidence type="ECO:0000256" key="3">
    <source>
        <dbReference type="ARBA" id="ARBA00023242"/>
    </source>
</evidence>
<dbReference type="AlphaFoldDB" id="A0ABD1NW06"/>
<dbReference type="EMBL" id="JBFOLJ010000135">
    <property type="protein sequence ID" value="KAL2455139.1"/>
    <property type="molecule type" value="Genomic_DNA"/>
</dbReference>
<accession>A0ABD1NW06</accession>
<comment type="similarity">
    <text evidence="2">Belongs to the lin-54 family.</text>
</comment>
<evidence type="ECO:0000313" key="7">
    <source>
        <dbReference type="Proteomes" id="UP001604277"/>
    </source>
</evidence>
<evidence type="ECO:0000256" key="2">
    <source>
        <dbReference type="ARBA" id="ARBA00007267"/>
    </source>
</evidence>
<keyword evidence="3" id="KW-0539">Nucleus</keyword>
<dbReference type="InterPro" id="IPR033467">
    <property type="entry name" value="Tesmin/TSO1-like_CXC"/>
</dbReference>
<dbReference type="PANTHER" id="PTHR12446">
    <property type="entry name" value="TESMIN/TSO1-RELATED"/>
    <property type="match status" value="1"/>
</dbReference>
<protein>
    <submittedName>
        <fullName evidence="6">Protein tesmin/TSO1-like CXC 5</fullName>
    </submittedName>
</protein>
<dbReference type="InterPro" id="IPR028307">
    <property type="entry name" value="Lin-54_fam"/>
</dbReference>
<feature type="domain" description="CRC" evidence="5">
    <location>
        <begin position="106"/>
        <end position="223"/>
    </location>
</feature>
<evidence type="ECO:0000256" key="4">
    <source>
        <dbReference type="SAM" id="MobiDB-lite"/>
    </source>
</evidence>
<evidence type="ECO:0000313" key="6">
    <source>
        <dbReference type="EMBL" id="KAL2455139.1"/>
    </source>
</evidence>
<dbReference type="PANTHER" id="PTHR12446:SF34">
    <property type="entry name" value="PROTEIN LIN-54 HOMOLOG"/>
    <property type="match status" value="1"/>
</dbReference>
<comment type="caution">
    <text evidence="6">The sequence shown here is derived from an EMBL/GenBank/DDBJ whole genome shotgun (WGS) entry which is preliminary data.</text>
</comment>
<feature type="compositionally biased region" description="Low complexity" evidence="4">
    <location>
        <begin position="69"/>
        <end position="80"/>
    </location>
</feature>
<keyword evidence="7" id="KW-1185">Reference proteome</keyword>
<evidence type="ECO:0000256" key="1">
    <source>
        <dbReference type="ARBA" id="ARBA00004123"/>
    </source>
</evidence>
<dbReference type="GO" id="GO:0005634">
    <property type="term" value="C:nucleus"/>
    <property type="evidence" value="ECO:0007669"/>
    <property type="project" value="UniProtKB-SubCell"/>
</dbReference>
<organism evidence="6 7">
    <name type="scientific">Forsythia ovata</name>
    <dbReference type="NCBI Taxonomy" id="205694"/>
    <lineage>
        <taxon>Eukaryota</taxon>
        <taxon>Viridiplantae</taxon>
        <taxon>Streptophyta</taxon>
        <taxon>Embryophyta</taxon>
        <taxon>Tracheophyta</taxon>
        <taxon>Spermatophyta</taxon>
        <taxon>Magnoliopsida</taxon>
        <taxon>eudicotyledons</taxon>
        <taxon>Gunneridae</taxon>
        <taxon>Pentapetalae</taxon>
        <taxon>asterids</taxon>
        <taxon>lamiids</taxon>
        <taxon>Lamiales</taxon>
        <taxon>Oleaceae</taxon>
        <taxon>Forsythieae</taxon>
        <taxon>Forsythia</taxon>
    </lineage>
</organism>
<dbReference type="InterPro" id="IPR005172">
    <property type="entry name" value="CRC"/>
</dbReference>
<dbReference type="Pfam" id="PF03638">
    <property type="entry name" value="TCR"/>
    <property type="match status" value="1"/>
</dbReference>